<dbReference type="SMART" id="SM00360">
    <property type="entry name" value="RRM"/>
    <property type="match status" value="1"/>
</dbReference>
<dbReference type="InterPro" id="IPR000504">
    <property type="entry name" value="RRM_dom"/>
</dbReference>
<dbReference type="Gene3D" id="3.30.70.330">
    <property type="match status" value="1"/>
</dbReference>
<dbReference type="CDD" id="cd12383">
    <property type="entry name" value="RRM_RBM42"/>
    <property type="match status" value="1"/>
</dbReference>
<dbReference type="InterPro" id="IPR050825">
    <property type="entry name" value="RBM42_RBP45_47-like"/>
</dbReference>
<feature type="domain" description="RRM" evidence="3">
    <location>
        <begin position="154"/>
        <end position="231"/>
    </location>
</feature>
<evidence type="ECO:0000256" key="1">
    <source>
        <dbReference type="ARBA" id="ARBA00022884"/>
    </source>
</evidence>
<keyword evidence="5" id="KW-1185">Reference proteome</keyword>
<organism evidence="4 5">
    <name type="scientific">Trametes cubensis</name>
    <dbReference type="NCBI Taxonomy" id="1111947"/>
    <lineage>
        <taxon>Eukaryota</taxon>
        <taxon>Fungi</taxon>
        <taxon>Dikarya</taxon>
        <taxon>Basidiomycota</taxon>
        <taxon>Agaricomycotina</taxon>
        <taxon>Agaricomycetes</taxon>
        <taxon>Polyporales</taxon>
        <taxon>Polyporaceae</taxon>
        <taxon>Trametes</taxon>
    </lineage>
</organism>
<gene>
    <name evidence="4" type="ORF">ONZ51_g5677</name>
</gene>
<evidence type="ECO:0000313" key="5">
    <source>
        <dbReference type="Proteomes" id="UP001215151"/>
    </source>
</evidence>
<name>A0AAD7TTS1_9APHY</name>
<sequence length="258" mass="28642">MGASSTSLLASCRYLTASATVRYLSCPQDVFQGSPPVLEAIMDPYSAQSYYQQYQYQQPSADYNPYHQPYQGPMYPLPGPSTSAHSAPVPANAYEYDVGIVAQQSAYVPGATVDKRGGAGGKLAKGGKRTTVLRKGGGKVWEDQTLLEWNPSWFRLFVGDLSNDVSDDVLSNAFNKYASFQKARVIHDRLSGKAKYGFVAFSDPEDFLKAWKEMDGKYVGNRPIKLKKADNAINPVEIGHRKAKQLEKELKKNRHKPY</sequence>
<dbReference type="InterPro" id="IPR034215">
    <property type="entry name" value="RBM42_RRM"/>
</dbReference>
<evidence type="ECO:0000256" key="2">
    <source>
        <dbReference type="PROSITE-ProRule" id="PRU00176"/>
    </source>
</evidence>
<dbReference type="InterPro" id="IPR035979">
    <property type="entry name" value="RBD_domain_sf"/>
</dbReference>
<comment type="caution">
    <text evidence="4">The sequence shown here is derived from an EMBL/GenBank/DDBJ whole genome shotgun (WGS) entry which is preliminary data.</text>
</comment>
<dbReference type="PANTHER" id="PTHR47640">
    <property type="entry name" value="TRNA SELENOCYSTEINE 1-ASSOCIATED PROTEIN 1-RELATED-RELATED"/>
    <property type="match status" value="1"/>
</dbReference>
<dbReference type="Pfam" id="PF00076">
    <property type="entry name" value="RRM_1"/>
    <property type="match status" value="1"/>
</dbReference>
<dbReference type="PROSITE" id="PS50102">
    <property type="entry name" value="RRM"/>
    <property type="match status" value="1"/>
</dbReference>
<reference evidence="4" key="1">
    <citation type="submission" date="2022-11" db="EMBL/GenBank/DDBJ databases">
        <title>Genome Sequence of Cubamyces cubensis.</title>
        <authorList>
            <person name="Buettner E."/>
        </authorList>
    </citation>
    <scope>NUCLEOTIDE SEQUENCE</scope>
    <source>
        <strain evidence="4">MPL-01</strain>
    </source>
</reference>
<dbReference type="Proteomes" id="UP001215151">
    <property type="component" value="Unassembled WGS sequence"/>
</dbReference>
<accession>A0AAD7TTS1</accession>
<dbReference type="GO" id="GO:0003729">
    <property type="term" value="F:mRNA binding"/>
    <property type="evidence" value="ECO:0007669"/>
    <property type="project" value="InterPro"/>
</dbReference>
<dbReference type="AlphaFoldDB" id="A0AAD7TTS1"/>
<evidence type="ECO:0000313" key="4">
    <source>
        <dbReference type="EMBL" id="KAJ8481969.1"/>
    </source>
</evidence>
<keyword evidence="1 2" id="KW-0694">RNA-binding</keyword>
<dbReference type="PANTHER" id="PTHR47640:SF11">
    <property type="entry name" value="RNA-BINDING PROTEIN 42"/>
    <property type="match status" value="1"/>
</dbReference>
<dbReference type="InterPro" id="IPR012677">
    <property type="entry name" value="Nucleotide-bd_a/b_plait_sf"/>
</dbReference>
<evidence type="ECO:0000259" key="3">
    <source>
        <dbReference type="PROSITE" id="PS50102"/>
    </source>
</evidence>
<protein>
    <recommendedName>
        <fullName evidence="3">RRM domain-containing protein</fullName>
    </recommendedName>
</protein>
<dbReference type="EMBL" id="JAPEVG010000125">
    <property type="protein sequence ID" value="KAJ8481969.1"/>
    <property type="molecule type" value="Genomic_DNA"/>
</dbReference>
<dbReference type="SUPFAM" id="SSF54928">
    <property type="entry name" value="RNA-binding domain, RBD"/>
    <property type="match status" value="1"/>
</dbReference>
<proteinExistence type="predicted"/>